<dbReference type="FunFam" id="1.20.120.1080:FF:000033">
    <property type="entry name" value="RBR-type E3 ubiquitin transferase"/>
    <property type="match status" value="1"/>
</dbReference>
<dbReference type="InterPro" id="IPR002464">
    <property type="entry name" value="DNA/RNA_helicase_DEAH_CS"/>
</dbReference>
<feature type="domain" description="RING-type" evidence="19">
    <location>
        <begin position="1661"/>
        <end position="1869"/>
    </location>
</feature>
<dbReference type="InterPro" id="IPR044066">
    <property type="entry name" value="TRIAD_supradom"/>
</dbReference>
<dbReference type="Gene3D" id="3.40.50.300">
    <property type="entry name" value="P-loop containing nucleotide triphosphate hydrolases"/>
    <property type="match status" value="2"/>
</dbReference>
<dbReference type="InterPro" id="IPR027417">
    <property type="entry name" value="P-loop_NTPase"/>
</dbReference>
<keyword evidence="11" id="KW-0862">Zinc</keyword>
<evidence type="ECO:0000313" key="20">
    <source>
        <dbReference type="EMBL" id="THG08219.1"/>
    </source>
</evidence>
<dbReference type="GO" id="GO:0016787">
    <property type="term" value="F:hydrolase activity"/>
    <property type="evidence" value="ECO:0007669"/>
    <property type="project" value="UniProtKB-KW"/>
</dbReference>
<evidence type="ECO:0000256" key="11">
    <source>
        <dbReference type="ARBA" id="ARBA00022833"/>
    </source>
</evidence>
<sequence>MRPMNRARPPTTARHGGGGCSPPIMAPRGLVHANFRPYQEWRPQFTPNNWRDRPPGCSKFSVELRSDGRGFNKANVEALISKCKYKPEGFDVLSFGSVAARLYFRRWIDALETTVYFWEIRLDGVHLLTPCLMPSPCDMNKLRDRLRALFTDRVLQLMEGDLVQKWQKKLGLVMKEIDGVVALLRKLNRINVCEELLMKKAGLDSEKSLIEKRIEEFKSSMTTILNHLEGTLASCDGVELFRFRRPFEWVRIHCLIRRECRRLEDGLPIYACRQEILTEIYNQQVLVLIGETGSGKSTQLVQFLADSEVAGNESIICTQPRKLAAISLAQRVQEESCGCYHDNSVISYPTYSSSQQFNSKVIYMTDHCLLQHYMKDENLSGISCIIVDEAHERSLNTDLLLALIKNLLRQKPDLRLVIMSATADAHQLAEYFFGCGTFQVVGRNFPVDIIYVPCASEGTSDSANIASYASDVVRMVTEIHRKEKDGTILAFLTSQMEAEWACEKFEDPSVVALALHGKLSYEDQRVFLDYPGKRKVIFATNVAETSLTIPGVKYVVDSGMVKESRFEPGTGMNVLKVCRISQSSANQRAGRAGRTEPGRCYRLYSEYDFVLMPCHQEPEIRRVHLGVAVLRILALGMKDVQSFDFVDAPSVTAIDMAIRNLIQLGAVVLKNDVLELTKDGLKLVRLGIEPRLGKMILQCFDNQLGKEGVVLAAVMANANSIFCRVGNEEDKLKSDCLKVQFCHHYGDLFTLLSVYKEWESVPQEKKNKWCWENSINAKSIRRCQDTVSEWETCLQNELNLIIPSYWRWNPQVCTELDKHLKNAILSSLAENIAMYSGYDHLGYEVALTGKHFQLHPSCSLLIFGQRPSWVVFGDILSISNQYLVCVTAFDYEYLSTLCPPPLFDFSKMESQKLQMRVLTGFGCTLLKKFCGKSNHNLLHLVSCIRTACMDARIAIEVNVDQNEIRLFASSKDMEKVCSLANDILEYERKWLQNECMEKCLYHGGLGLSPSVALFGAGAEIKHLELEKRCLTVDVFLSDVNAVDDKELLTFLERSSSGSICAVQKFTGSGQDSDEKEKWGRITFLTPDAAKKAAELNPVEFNGASLKIIPSRSFGGDHKMHSFAAVRAKVYWPRRCSKGFAFVKCDRQDIDYVVNDFSNLVIGGKYVRCAASMKSADSIMLSGLDKGLSEAEILDVLRTETGRTILDFFLVRGDSVENPPCATCEEALLREISPFMPKRNPHSNCVRVQVFPPKPKDSFMRALIIFDGNLHLEAAKALEKIEGKVLPGFLSWQKIKCQQLFQSSVYCPTPVYSVIKEQLHSLLERLQHRKGFAYSLWDTALYSAKEMKEVRARENLVEAPSSRRSKTSIELHPFDPVEIEAPSVDRTAEHPDDFEKPLSPPRDRDCDRWLRFSLPLHIFVIALSLTRMLHVLNFLETFTTILKAVIYYLFRVGKSPPVSDSCDKDLHEHVTGAECSLVKNENGSYRVMISANATKTVAELRRPLEQLMRGKTIDHASLTPTILQLLFSRDGITLMKSLQRETGTYILFDRHSLSVRIFGSLKRIDMAQQKLVQSLLTLNESKQLQIHLRGVSMPPNLMKEVVKNFGPELQGLKEKFPGAEFTLNSRRHVISISGSIESKQKVEDIIYEIAQMSGPSAQRVDNEAGCPICLCEVEDGYRLEGCLHQFCRLCLIEQCESAIKSRDSFPMHCMHEGCGAIILLTDLRSLLSSEKLDELFRASLGSFVASSGGNFRFCPSPDCPSVYQVAEPGTSGKPFVCGACYVETCTRCHLEYHPFLSCEKYMEFKEDPDSSLKEWCKGKEHVKNCPVCGYTIEKIDGCNHIECRCGRHICWVCLEFFGGSDDCYGHLRSVHQAII</sequence>
<dbReference type="SUPFAM" id="SSF57850">
    <property type="entry name" value="RING/U-box"/>
    <property type="match status" value="3"/>
</dbReference>
<dbReference type="Pfam" id="PF00271">
    <property type="entry name" value="Helicase_C"/>
    <property type="match status" value="1"/>
</dbReference>
<dbReference type="Pfam" id="PF24641">
    <property type="entry name" value="KH_DEAH11_2nd"/>
    <property type="match status" value="1"/>
</dbReference>
<evidence type="ECO:0000256" key="14">
    <source>
        <dbReference type="PROSITE-ProRule" id="PRU00176"/>
    </source>
</evidence>
<keyword evidence="7" id="KW-0863">Zinc-finger</keyword>
<dbReference type="PROSITE" id="PS00690">
    <property type="entry name" value="DEAH_ATP_HELICASE"/>
    <property type="match status" value="1"/>
</dbReference>
<keyword evidence="9" id="KW-0378">Hydrolase</keyword>
<dbReference type="InterPro" id="IPR000504">
    <property type="entry name" value="RRM_dom"/>
</dbReference>
<dbReference type="PROSITE" id="PS51873">
    <property type="entry name" value="TRIAD"/>
    <property type="match status" value="1"/>
</dbReference>
<dbReference type="InterPro" id="IPR014001">
    <property type="entry name" value="Helicase_ATP-bd"/>
</dbReference>
<comment type="caution">
    <text evidence="20">The sequence shown here is derived from an EMBL/GenBank/DDBJ whole genome shotgun (WGS) entry which is preliminary data.</text>
</comment>
<dbReference type="Pfam" id="PF21010">
    <property type="entry name" value="HA2_C"/>
    <property type="match status" value="1"/>
</dbReference>
<evidence type="ECO:0000256" key="13">
    <source>
        <dbReference type="ARBA" id="ARBA00047984"/>
    </source>
</evidence>
<evidence type="ECO:0000256" key="6">
    <source>
        <dbReference type="ARBA" id="ARBA00022741"/>
    </source>
</evidence>
<dbReference type="InterPro" id="IPR011709">
    <property type="entry name" value="DEAD-box_helicase_OB_fold"/>
</dbReference>
<dbReference type="PROSITE" id="PS51192">
    <property type="entry name" value="HELICASE_ATP_BIND_1"/>
    <property type="match status" value="1"/>
</dbReference>
<dbReference type="GO" id="GO:0003723">
    <property type="term" value="F:RNA binding"/>
    <property type="evidence" value="ECO:0007669"/>
    <property type="project" value="UniProtKB-UniRule"/>
</dbReference>
<dbReference type="InterPro" id="IPR002867">
    <property type="entry name" value="IBR_dom"/>
</dbReference>
<keyword evidence="4" id="KW-0479">Metal-binding</keyword>
<dbReference type="InterPro" id="IPR001650">
    <property type="entry name" value="Helicase_C-like"/>
</dbReference>
<evidence type="ECO:0000259" key="18">
    <source>
        <dbReference type="PROSITE" id="PS51194"/>
    </source>
</evidence>
<dbReference type="PROSITE" id="PS50102">
    <property type="entry name" value="RRM"/>
    <property type="match status" value="1"/>
</dbReference>
<evidence type="ECO:0000256" key="5">
    <source>
        <dbReference type="ARBA" id="ARBA00022737"/>
    </source>
</evidence>
<reference evidence="20 21" key="1">
    <citation type="journal article" date="2018" name="Proc. Natl. Acad. Sci. U.S.A.">
        <title>Draft genome sequence of Camellia sinensis var. sinensis provides insights into the evolution of the tea genome and tea quality.</title>
        <authorList>
            <person name="Wei C."/>
            <person name="Yang H."/>
            <person name="Wang S."/>
            <person name="Zhao J."/>
            <person name="Liu C."/>
            <person name="Gao L."/>
            <person name="Xia E."/>
            <person name="Lu Y."/>
            <person name="Tai Y."/>
            <person name="She G."/>
            <person name="Sun J."/>
            <person name="Cao H."/>
            <person name="Tong W."/>
            <person name="Gao Q."/>
            <person name="Li Y."/>
            <person name="Deng W."/>
            <person name="Jiang X."/>
            <person name="Wang W."/>
            <person name="Chen Q."/>
            <person name="Zhang S."/>
            <person name="Li H."/>
            <person name="Wu J."/>
            <person name="Wang P."/>
            <person name="Li P."/>
            <person name="Shi C."/>
            <person name="Zheng F."/>
            <person name="Jian J."/>
            <person name="Huang B."/>
            <person name="Shan D."/>
            <person name="Shi M."/>
            <person name="Fang C."/>
            <person name="Yue Y."/>
            <person name="Li F."/>
            <person name="Li D."/>
            <person name="Wei S."/>
            <person name="Han B."/>
            <person name="Jiang C."/>
            <person name="Yin Y."/>
            <person name="Xia T."/>
            <person name="Zhang Z."/>
            <person name="Bennetzen J.L."/>
            <person name="Zhao S."/>
            <person name="Wan X."/>
        </authorList>
    </citation>
    <scope>NUCLEOTIDE SEQUENCE [LARGE SCALE GENOMIC DNA]</scope>
    <source>
        <strain evidence="21">cv. Shuchazao</strain>
        <tissue evidence="20">Leaf</tissue>
    </source>
</reference>
<evidence type="ECO:0000256" key="8">
    <source>
        <dbReference type="ARBA" id="ARBA00022786"/>
    </source>
</evidence>
<evidence type="ECO:0000256" key="2">
    <source>
        <dbReference type="ARBA" id="ARBA00012552"/>
    </source>
</evidence>
<dbReference type="InterPro" id="IPR056247">
    <property type="entry name" value="KH_DEAH11/12_2nd"/>
</dbReference>
<evidence type="ECO:0000256" key="7">
    <source>
        <dbReference type="ARBA" id="ARBA00022771"/>
    </source>
</evidence>
<dbReference type="Pfam" id="PF24638">
    <property type="entry name" value="KH_DEAH11_1st"/>
    <property type="match status" value="2"/>
</dbReference>
<dbReference type="Proteomes" id="UP000306102">
    <property type="component" value="Unassembled WGS sequence"/>
</dbReference>
<organism evidence="20 21">
    <name type="scientific">Camellia sinensis var. sinensis</name>
    <name type="common">China tea</name>
    <dbReference type="NCBI Taxonomy" id="542762"/>
    <lineage>
        <taxon>Eukaryota</taxon>
        <taxon>Viridiplantae</taxon>
        <taxon>Streptophyta</taxon>
        <taxon>Embryophyta</taxon>
        <taxon>Tracheophyta</taxon>
        <taxon>Spermatophyta</taxon>
        <taxon>Magnoliopsida</taxon>
        <taxon>eudicotyledons</taxon>
        <taxon>Gunneridae</taxon>
        <taxon>Pentapetalae</taxon>
        <taxon>asterids</taxon>
        <taxon>Ericales</taxon>
        <taxon>Theaceae</taxon>
        <taxon>Camellia</taxon>
    </lineage>
</organism>
<evidence type="ECO:0000259" key="17">
    <source>
        <dbReference type="PROSITE" id="PS51192"/>
    </source>
</evidence>
<comment type="similarity">
    <text evidence="1">Belongs to the DEAD box helicase family. DEAH subfamily.</text>
</comment>
<dbReference type="InterPro" id="IPR056246">
    <property type="entry name" value="KH_DEAH11/12_1st"/>
</dbReference>
<dbReference type="Gene3D" id="3.30.40.10">
    <property type="entry name" value="Zinc/RING finger domain, C3HC4 (zinc finger)"/>
    <property type="match status" value="1"/>
</dbReference>
<keyword evidence="3" id="KW-0808">Transferase</keyword>
<dbReference type="PROSITE" id="PS00518">
    <property type="entry name" value="ZF_RING_1"/>
    <property type="match status" value="1"/>
</dbReference>
<evidence type="ECO:0000256" key="12">
    <source>
        <dbReference type="ARBA" id="ARBA00022840"/>
    </source>
</evidence>
<dbReference type="FunFam" id="1.20.120.1750:FF:000020">
    <property type="entry name" value="ATP-dependent RNA helicase DEAH12 chloroplastic"/>
    <property type="match status" value="1"/>
</dbReference>
<dbReference type="SMART" id="SM00490">
    <property type="entry name" value="HELICc"/>
    <property type="match status" value="1"/>
</dbReference>
<proteinExistence type="inferred from homology"/>
<dbReference type="CDD" id="cd18791">
    <property type="entry name" value="SF2_C_RHA"/>
    <property type="match status" value="1"/>
</dbReference>
<keyword evidence="21" id="KW-1185">Reference proteome</keyword>
<comment type="catalytic activity">
    <reaction evidence="13">
        <text>ATP + H2O = ADP + phosphate + H(+)</text>
        <dbReference type="Rhea" id="RHEA:13065"/>
        <dbReference type="ChEBI" id="CHEBI:15377"/>
        <dbReference type="ChEBI" id="CHEBI:15378"/>
        <dbReference type="ChEBI" id="CHEBI:30616"/>
        <dbReference type="ChEBI" id="CHEBI:43474"/>
        <dbReference type="ChEBI" id="CHEBI:456216"/>
        <dbReference type="EC" id="3.6.4.13"/>
    </reaction>
</comment>
<dbReference type="Pfam" id="PF07717">
    <property type="entry name" value="OB_NTP_bind"/>
    <property type="match status" value="1"/>
</dbReference>
<keyword evidence="5" id="KW-0677">Repeat</keyword>
<keyword evidence="14" id="KW-0694">RNA-binding</keyword>
<dbReference type="SUPFAM" id="SSF52540">
    <property type="entry name" value="P-loop containing nucleoside triphosphate hydrolases"/>
    <property type="match status" value="1"/>
</dbReference>
<dbReference type="Pfam" id="PF00270">
    <property type="entry name" value="DEAD"/>
    <property type="match status" value="1"/>
</dbReference>
<dbReference type="Pfam" id="PF01485">
    <property type="entry name" value="IBR"/>
    <property type="match status" value="1"/>
</dbReference>
<dbReference type="EMBL" id="SDRB02009439">
    <property type="protein sequence ID" value="THG08219.1"/>
    <property type="molecule type" value="Genomic_DNA"/>
</dbReference>
<dbReference type="GO" id="GO:0003724">
    <property type="term" value="F:RNA helicase activity"/>
    <property type="evidence" value="ECO:0007669"/>
    <property type="project" value="UniProtKB-EC"/>
</dbReference>
<evidence type="ECO:0000256" key="4">
    <source>
        <dbReference type="ARBA" id="ARBA00022723"/>
    </source>
</evidence>
<gene>
    <name evidence="20" type="ORF">TEA_002196</name>
</gene>
<dbReference type="SMART" id="SM00647">
    <property type="entry name" value="IBR"/>
    <property type="match status" value="2"/>
</dbReference>
<keyword evidence="8" id="KW-0833">Ubl conjugation pathway</keyword>
<dbReference type="Gene3D" id="1.20.120.1080">
    <property type="match status" value="1"/>
</dbReference>
<evidence type="ECO:0000313" key="21">
    <source>
        <dbReference type="Proteomes" id="UP000306102"/>
    </source>
</evidence>
<dbReference type="Pfam" id="PF24475">
    <property type="entry name" value="RBD_DEAH11"/>
    <property type="match status" value="1"/>
</dbReference>
<dbReference type="CDD" id="cd17917">
    <property type="entry name" value="DEXHc_RHA-like"/>
    <property type="match status" value="1"/>
</dbReference>
<keyword evidence="6" id="KW-0547">Nucleotide-binding</keyword>
<evidence type="ECO:0000256" key="15">
    <source>
        <dbReference type="SAM" id="MobiDB-lite"/>
    </source>
</evidence>
<dbReference type="GO" id="GO:0005524">
    <property type="term" value="F:ATP binding"/>
    <property type="evidence" value="ECO:0007669"/>
    <property type="project" value="UniProtKB-KW"/>
</dbReference>
<dbReference type="Pfam" id="PF24471">
    <property type="entry name" value="KH_DEAH11"/>
    <property type="match status" value="1"/>
</dbReference>
<dbReference type="FunFam" id="3.40.50.300:FF:001279">
    <property type="entry name" value="ATP-dependent RNA helicase DEAH12 chloroplastic"/>
    <property type="match status" value="1"/>
</dbReference>
<evidence type="ECO:0000256" key="9">
    <source>
        <dbReference type="ARBA" id="ARBA00022801"/>
    </source>
</evidence>
<dbReference type="STRING" id="542762.A0A4S4DXS1"/>
<dbReference type="FunFam" id="3.40.50.300:FF:002114">
    <property type="entry name" value="ATP-dependent RNA helicase DEAH12 chloroplastic"/>
    <property type="match status" value="1"/>
</dbReference>
<dbReference type="GO" id="GO:0016740">
    <property type="term" value="F:transferase activity"/>
    <property type="evidence" value="ECO:0007669"/>
    <property type="project" value="UniProtKB-KW"/>
</dbReference>
<dbReference type="InterPro" id="IPR056245">
    <property type="entry name" value="KH_DEAH11/12"/>
</dbReference>
<feature type="region of interest" description="Disordered" evidence="15">
    <location>
        <begin position="1"/>
        <end position="21"/>
    </location>
</feature>
<dbReference type="PANTHER" id="PTHR18934:SF81">
    <property type="entry name" value="ATP-DEPENDENT RNA HELICASE DEAH11, CHLOROPLASTIC-RELATED"/>
    <property type="match status" value="1"/>
</dbReference>
<name>A0A4S4DXS1_CAMSN</name>
<feature type="domain" description="Helicase ATP-binding" evidence="17">
    <location>
        <begin position="277"/>
        <end position="441"/>
    </location>
</feature>
<dbReference type="Gene3D" id="1.20.120.1750">
    <property type="match status" value="1"/>
</dbReference>
<protein>
    <recommendedName>
        <fullName evidence="2">RNA helicase</fullName>
        <ecNumber evidence="2">3.6.4.13</ecNumber>
    </recommendedName>
</protein>
<evidence type="ECO:0000256" key="1">
    <source>
        <dbReference type="ARBA" id="ARBA00008792"/>
    </source>
</evidence>
<dbReference type="SMART" id="SM00487">
    <property type="entry name" value="DEXDc"/>
    <property type="match status" value="1"/>
</dbReference>
<dbReference type="PANTHER" id="PTHR18934">
    <property type="entry name" value="ATP-DEPENDENT RNA HELICASE"/>
    <property type="match status" value="1"/>
</dbReference>
<evidence type="ECO:0000259" key="19">
    <source>
        <dbReference type="PROSITE" id="PS51873"/>
    </source>
</evidence>
<dbReference type="InterPro" id="IPR056248">
    <property type="entry name" value="RBD_DEAH11/12"/>
</dbReference>
<dbReference type="EC" id="3.6.4.13" evidence="2"/>
<evidence type="ECO:0000259" key="16">
    <source>
        <dbReference type="PROSITE" id="PS50102"/>
    </source>
</evidence>
<keyword evidence="10" id="KW-0347">Helicase</keyword>
<feature type="domain" description="Helicase C-terminal" evidence="18">
    <location>
        <begin position="471"/>
        <end position="636"/>
    </location>
</feature>
<dbReference type="InterPro" id="IPR011545">
    <property type="entry name" value="DEAD/DEAH_box_helicase_dom"/>
</dbReference>
<dbReference type="SMART" id="SM00847">
    <property type="entry name" value="HA2"/>
    <property type="match status" value="1"/>
</dbReference>
<dbReference type="InterPro" id="IPR017907">
    <property type="entry name" value="Znf_RING_CS"/>
</dbReference>
<evidence type="ECO:0000256" key="10">
    <source>
        <dbReference type="ARBA" id="ARBA00022806"/>
    </source>
</evidence>
<dbReference type="CDD" id="cd22585">
    <property type="entry name" value="Rcat_RBR_DEAH12-like"/>
    <property type="match status" value="1"/>
</dbReference>
<dbReference type="CDD" id="cd20335">
    <property type="entry name" value="BRcat_RBR"/>
    <property type="match status" value="1"/>
</dbReference>
<keyword evidence="12" id="KW-0067">ATP-binding</keyword>
<dbReference type="InterPro" id="IPR013083">
    <property type="entry name" value="Znf_RING/FYVE/PHD"/>
</dbReference>
<evidence type="ECO:0000256" key="3">
    <source>
        <dbReference type="ARBA" id="ARBA00022679"/>
    </source>
</evidence>
<dbReference type="Pfam" id="PF24637">
    <property type="entry name" value="RRM_DEAH11"/>
    <property type="match status" value="1"/>
</dbReference>
<dbReference type="GO" id="GO:0008270">
    <property type="term" value="F:zinc ion binding"/>
    <property type="evidence" value="ECO:0007669"/>
    <property type="project" value="UniProtKB-KW"/>
</dbReference>
<feature type="domain" description="RRM" evidence="16">
    <location>
        <begin position="1032"/>
        <end position="1112"/>
    </location>
</feature>
<dbReference type="InterPro" id="IPR007502">
    <property type="entry name" value="Helicase-assoc_dom"/>
</dbReference>
<dbReference type="InterPro" id="IPR056244">
    <property type="entry name" value="RRM_DEAH11/12"/>
</dbReference>
<dbReference type="PROSITE" id="PS51194">
    <property type="entry name" value="HELICASE_CTER"/>
    <property type="match status" value="1"/>
</dbReference>
<accession>A0A4S4DXS1</accession>